<dbReference type="Proteomes" id="UP000823588">
    <property type="component" value="Unassembled WGS sequence"/>
</dbReference>
<accession>A0A8T4GHB0</accession>
<dbReference type="AlphaFoldDB" id="A0A8T4GHB0"/>
<sequence length="166" mass="18580">MSANVFLVPIDPENFDRTVRSTVDLTDYDDRPDELADADEARLWAVDDDSGNGSTFDRMESGDLVLFYHGDEYVATARIGATFVDEDRWVSGTFWTAFPTTRVYTVESFTPISVPKRGVNTIFDYSASYTPGFMRVADGRVTRDLSTIESALDAYTKRNSEPQAEA</sequence>
<keyword evidence="1" id="KW-0255">Endonuclease</keyword>
<dbReference type="RefSeq" id="WP_209486490.1">
    <property type="nucleotide sequence ID" value="NZ_JAGGKQ010000024.1"/>
</dbReference>
<keyword evidence="2" id="KW-1185">Reference proteome</keyword>
<dbReference type="GO" id="GO:0004519">
    <property type="term" value="F:endonuclease activity"/>
    <property type="evidence" value="ECO:0007669"/>
    <property type="project" value="UniProtKB-KW"/>
</dbReference>
<protein>
    <submittedName>
        <fullName evidence="1">Putative restriction endonuclease</fullName>
    </submittedName>
</protein>
<keyword evidence="1" id="KW-0540">Nuclease</keyword>
<proteinExistence type="predicted"/>
<gene>
    <name evidence="1" type="ORF">J2751_002586</name>
</gene>
<name>A0A8T4GHB0_9EURY</name>
<evidence type="ECO:0000313" key="2">
    <source>
        <dbReference type="Proteomes" id="UP000823588"/>
    </source>
</evidence>
<dbReference type="OrthoDB" id="339314at2157"/>
<evidence type="ECO:0000313" key="1">
    <source>
        <dbReference type="EMBL" id="MBP1923543.1"/>
    </source>
</evidence>
<organism evidence="1 2">
    <name type="scientific">Halorubrum alkaliphilum</name>
    <dbReference type="NCBI Taxonomy" id="261290"/>
    <lineage>
        <taxon>Archaea</taxon>
        <taxon>Methanobacteriati</taxon>
        <taxon>Methanobacteriota</taxon>
        <taxon>Stenosarchaea group</taxon>
        <taxon>Halobacteria</taxon>
        <taxon>Halobacteriales</taxon>
        <taxon>Haloferacaceae</taxon>
        <taxon>Halorubrum</taxon>
    </lineage>
</organism>
<comment type="caution">
    <text evidence="1">The sequence shown here is derived from an EMBL/GenBank/DDBJ whole genome shotgun (WGS) entry which is preliminary data.</text>
</comment>
<dbReference type="EMBL" id="JAGGKQ010000024">
    <property type="protein sequence ID" value="MBP1923543.1"/>
    <property type="molecule type" value="Genomic_DNA"/>
</dbReference>
<reference evidence="1" key="1">
    <citation type="submission" date="2021-03" db="EMBL/GenBank/DDBJ databases">
        <title>Genomic Encyclopedia of Type Strains, Phase IV (KMG-IV): sequencing the most valuable type-strain genomes for metagenomic binning, comparative biology and taxonomic classification.</title>
        <authorList>
            <person name="Goeker M."/>
        </authorList>
    </citation>
    <scope>NUCLEOTIDE SEQUENCE</scope>
    <source>
        <strain evidence="1">DSM 23564</strain>
    </source>
</reference>
<keyword evidence="1" id="KW-0378">Hydrolase</keyword>